<evidence type="ECO:0000313" key="1">
    <source>
        <dbReference type="EMBL" id="KAI0044915.1"/>
    </source>
</evidence>
<accession>A0ACB8RLJ1</accession>
<reference evidence="1" key="1">
    <citation type="submission" date="2021-02" db="EMBL/GenBank/DDBJ databases">
        <authorList>
            <consortium name="DOE Joint Genome Institute"/>
            <person name="Ahrendt S."/>
            <person name="Looney B.P."/>
            <person name="Miyauchi S."/>
            <person name="Morin E."/>
            <person name="Drula E."/>
            <person name="Courty P.E."/>
            <person name="Chicoki N."/>
            <person name="Fauchery L."/>
            <person name="Kohler A."/>
            <person name="Kuo A."/>
            <person name="Labutti K."/>
            <person name="Pangilinan J."/>
            <person name="Lipzen A."/>
            <person name="Riley R."/>
            <person name="Andreopoulos W."/>
            <person name="He G."/>
            <person name="Johnson J."/>
            <person name="Barry K.W."/>
            <person name="Grigoriev I.V."/>
            <person name="Nagy L."/>
            <person name="Hibbett D."/>
            <person name="Henrissat B."/>
            <person name="Matheny P.B."/>
            <person name="Labbe J."/>
            <person name="Martin F."/>
        </authorList>
    </citation>
    <scope>NUCLEOTIDE SEQUENCE</scope>
    <source>
        <strain evidence="1">FP105234-sp</strain>
    </source>
</reference>
<proteinExistence type="predicted"/>
<dbReference type="EMBL" id="MU275967">
    <property type="protein sequence ID" value="KAI0044915.1"/>
    <property type="molecule type" value="Genomic_DNA"/>
</dbReference>
<dbReference type="Proteomes" id="UP000814033">
    <property type="component" value="Unassembled WGS sequence"/>
</dbReference>
<comment type="caution">
    <text evidence="1">The sequence shown here is derived from an EMBL/GenBank/DDBJ whole genome shotgun (WGS) entry which is preliminary data.</text>
</comment>
<name>A0ACB8RLJ1_9AGAM</name>
<gene>
    <name evidence="1" type="ORF">FA95DRAFT_1561692</name>
</gene>
<organism evidence="1 2">
    <name type="scientific">Auriscalpium vulgare</name>
    <dbReference type="NCBI Taxonomy" id="40419"/>
    <lineage>
        <taxon>Eukaryota</taxon>
        <taxon>Fungi</taxon>
        <taxon>Dikarya</taxon>
        <taxon>Basidiomycota</taxon>
        <taxon>Agaricomycotina</taxon>
        <taxon>Agaricomycetes</taxon>
        <taxon>Russulales</taxon>
        <taxon>Auriscalpiaceae</taxon>
        <taxon>Auriscalpium</taxon>
    </lineage>
</organism>
<protein>
    <submittedName>
        <fullName evidence="1">Uncharacterized protein</fullName>
    </submittedName>
</protein>
<evidence type="ECO:0000313" key="2">
    <source>
        <dbReference type="Proteomes" id="UP000814033"/>
    </source>
</evidence>
<keyword evidence="2" id="KW-1185">Reference proteome</keyword>
<sequence length="102" mass="10169">MLAVFIAAGALAASVAVAAPTAHHADAAVLSAPARYVCLAPLVLALTYSPRSTPVPSPHTGSASAYPTPTVVSTPVYFTASAAAPVDRHAHKAQAVLQRAAA</sequence>
<reference evidence="1" key="2">
    <citation type="journal article" date="2022" name="New Phytol.">
        <title>Evolutionary transition to the ectomycorrhizal habit in the genomes of a hyperdiverse lineage of mushroom-forming fungi.</title>
        <authorList>
            <person name="Looney B."/>
            <person name="Miyauchi S."/>
            <person name="Morin E."/>
            <person name="Drula E."/>
            <person name="Courty P.E."/>
            <person name="Kohler A."/>
            <person name="Kuo A."/>
            <person name="LaButti K."/>
            <person name="Pangilinan J."/>
            <person name="Lipzen A."/>
            <person name="Riley R."/>
            <person name="Andreopoulos W."/>
            <person name="He G."/>
            <person name="Johnson J."/>
            <person name="Nolan M."/>
            <person name="Tritt A."/>
            <person name="Barry K.W."/>
            <person name="Grigoriev I.V."/>
            <person name="Nagy L.G."/>
            <person name="Hibbett D."/>
            <person name="Henrissat B."/>
            <person name="Matheny P.B."/>
            <person name="Labbe J."/>
            <person name="Martin F.M."/>
        </authorList>
    </citation>
    <scope>NUCLEOTIDE SEQUENCE</scope>
    <source>
        <strain evidence="1">FP105234-sp</strain>
    </source>
</reference>